<sequence>MAQDFKNDSLEVYSELHLDNQLCFSLYSLSRKVIQNYTPLLKPLDLTYPQYLVMLVMWQGLEDERKGLAVSQLTDKLKLDTGTVTPLLKRMEAKGLLSRQRSEKDERIVIVSLTTAGIDLREAAKHIPQALLCQADVDNKHLIKLRETLKAVLRVLP</sequence>
<dbReference type="PROSITE" id="PS50995">
    <property type="entry name" value="HTH_MARR_2"/>
    <property type="match status" value="1"/>
</dbReference>
<dbReference type="HOGENOM" id="CLU_083287_3_2_6"/>
<dbReference type="PATRIC" id="fig|698738.3.peg.2345"/>
<evidence type="ECO:0000256" key="2">
    <source>
        <dbReference type="ARBA" id="ARBA00022490"/>
    </source>
</evidence>
<dbReference type="PANTHER" id="PTHR33164">
    <property type="entry name" value="TRANSCRIPTIONAL REGULATOR, MARR FAMILY"/>
    <property type="match status" value="1"/>
</dbReference>
<reference evidence="7 8" key="1">
    <citation type="journal article" date="2013" name="Nat. Commun.">
        <title>Genome sequence and functional genomic analysis of the oil-degrading bacterium Oleispira antarctica.</title>
        <authorList>
            <person name="Kube M."/>
            <person name="Chernikova T.N."/>
            <person name="Al-Ramahi Y."/>
            <person name="Beloqui A."/>
            <person name="Lopez-Cortez N."/>
            <person name="Guazzaroni M.E."/>
            <person name="Heipieper H.J."/>
            <person name="Klages S."/>
            <person name="Kotsyurbenko O.R."/>
            <person name="Langer I."/>
            <person name="Nechitaylo T.Y."/>
            <person name="Lunsdorf H."/>
            <person name="Fernandez M."/>
            <person name="Juarez S."/>
            <person name="Ciordia S."/>
            <person name="Singer A."/>
            <person name="Kagan O."/>
            <person name="Egorova O."/>
            <person name="Petit P.A."/>
            <person name="Stogios P."/>
            <person name="Kim Y."/>
            <person name="Tchigvintsev A."/>
            <person name="Flick R."/>
            <person name="Denaro R."/>
            <person name="Genovese M."/>
            <person name="Albar J.P."/>
            <person name="Reva O.N."/>
            <person name="Martinez-Gomariz M."/>
            <person name="Tran H."/>
            <person name="Ferrer M."/>
            <person name="Savchenko A."/>
            <person name="Yakunin A.F."/>
            <person name="Yakimov M.M."/>
            <person name="Golyshina O.V."/>
            <person name="Reinhardt R."/>
            <person name="Golyshin P.N."/>
        </authorList>
    </citation>
    <scope>NUCLEOTIDE SEQUENCE [LARGE SCALE GENOMIC DNA]</scope>
</reference>
<keyword evidence="2" id="KW-0963">Cytoplasm</keyword>
<dbReference type="GO" id="GO:0006950">
    <property type="term" value="P:response to stress"/>
    <property type="evidence" value="ECO:0007669"/>
    <property type="project" value="TreeGrafter"/>
</dbReference>
<dbReference type="GO" id="GO:0003700">
    <property type="term" value="F:DNA-binding transcription factor activity"/>
    <property type="evidence" value="ECO:0007669"/>
    <property type="project" value="InterPro"/>
</dbReference>
<evidence type="ECO:0000313" key="7">
    <source>
        <dbReference type="EMBL" id="CCK76441.1"/>
    </source>
</evidence>
<comment type="subcellular location">
    <subcellularLocation>
        <location evidence="1">Cytoplasm</location>
    </subcellularLocation>
</comment>
<organism evidence="7 8">
    <name type="scientific">Oleispira antarctica RB-8</name>
    <dbReference type="NCBI Taxonomy" id="698738"/>
    <lineage>
        <taxon>Bacteria</taxon>
        <taxon>Pseudomonadati</taxon>
        <taxon>Pseudomonadota</taxon>
        <taxon>Gammaproteobacteria</taxon>
        <taxon>Oceanospirillales</taxon>
        <taxon>Oceanospirillaceae</taxon>
        <taxon>Oleispira</taxon>
    </lineage>
</organism>
<dbReference type="InterPro" id="IPR036388">
    <property type="entry name" value="WH-like_DNA-bd_sf"/>
</dbReference>
<dbReference type="OrthoDB" id="9806864at2"/>
<evidence type="ECO:0000256" key="5">
    <source>
        <dbReference type="ARBA" id="ARBA00023163"/>
    </source>
</evidence>
<dbReference type="InterPro" id="IPR039422">
    <property type="entry name" value="MarR/SlyA-like"/>
</dbReference>
<protein>
    <submittedName>
        <fullName evidence="7">Transcriptional regulator, MarR family</fullName>
    </submittedName>
</protein>
<dbReference type="InterPro" id="IPR036390">
    <property type="entry name" value="WH_DNA-bd_sf"/>
</dbReference>
<proteinExistence type="predicted"/>
<evidence type="ECO:0000256" key="1">
    <source>
        <dbReference type="ARBA" id="ARBA00004496"/>
    </source>
</evidence>
<dbReference type="InterPro" id="IPR055166">
    <property type="entry name" value="Transc_reg_Sar_Rot_HTH"/>
</dbReference>
<gene>
    <name evidence="7" type="ORF">OLEAN_C22650</name>
</gene>
<keyword evidence="5" id="KW-0804">Transcription</keyword>
<dbReference type="Pfam" id="PF22381">
    <property type="entry name" value="Staph_reg_Sar_Rot"/>
    <property type="match status" value="1"/>
</dbReference>
<dbReference type="AlphaFoldDB" id="R4YN38"/>
<dbReference type="Gene3D" id="1.10.10.10">
    <property type="entry name" value="Winged helix-like DNA-binding domain superfamily/Winged helix DNA-binding domain"/>
    <property type="match status" value="1"/>
</dbReference>
<dbReference type="GO" id="GO:0003677">
    <property type="term" value="F:DNA binding"/>
    <property type="evidence" value="ECO:0007669"/>
    <property type="project" value="UniProtKB-KW"/>
</dbReference>
<dbReference type="InterPro" id="IPR000835">
    <property type="entry name" value="HTH_MarR-typ"/>
</dbReference>
<dbReference type="GO" id="GO:0005737">
    <property type="term" value="C:cytoplasm"/>
    <property type="evidence" value="ECO:0007669"/>
    <property type="project" value="UniProtKB-SubCell"/>
</dbReference>
<dbReference type="PANTHER" id="PTHR33164:SF100">
    <property type="entry name" value="OSPR"/>
    <property type="match status" value="1"/>
</dbReference>
<keyword evidence="4" id="KW-0238">DNA-binding</keyword>
<dbReference type="PRINTS" id="PR00598">
    <property type="entry name" value="HTHMARR"/>
</dbReference>
<dbReference type="Proteomes" id="UP000032749">
    <property type="component" value="Chromosome"/>
</dbReference>
<evidence type="ECO:0000256" key="3">
    <source>
        <dbReference type="ARBA" id="ARBA00023015"/>
    </source>
</evidence>
<feature type="domain" description="HTH marR-type" evidence="6">
    <location>
        <begin position="19"/>
        <end position="157"/>
    </location>
</feature>
<evidence type="ECO:0000256" key="4">
    <source>
        <dbReference type="ARBA" id="ARBA00023125"/>
    </source>
</evidence>
<keyword evidence="3" id="KW-0805">Transcription regulation</keyword>
<evidence type="ECO:0000259" key="6">
    <source>
        <dbReference type="PROSITE" id="PS50995"/>
    </source>
</evidence>
<dbReference type="FunFam" id="1.10.10.10:FF:000163">
    <property type="entry name" value="MarR family transcriptional regulator"/>
    <property type="match status" value="1"/>
</dbReference>
<dbReference type="SUPFAM" id="SSF46785">
    <property type="entry name" value="Winged helix' DNA-binding domain"/>
    <property type="match status" value="1"/>
</dbReference>
<keyword evidence="8" id="KW-1185">Reference proteome</keyword>
<dbReference type="EMBL" id="FO203512">
    <property type="protein sequence ID" value="CCK76441.1"/>
    <property type="molecule type" value="Genomic_DNA"/>
</dbReference>
<dbReference type="SMART" id="SM00347">
    <property type="entry name" value="HTH_MARR"/>
    <property type="match status" value="1"/>
</dbReference>
<evidence type="ECO:0000313" key="8">
    <source>
        <dbReference type="Proteomes" id="UP000032749"/>
    </source>
</evidence>
<dbReference type="KEGG" id="oai:OLEAN_C22650"/>
<dbReference type="STRING" id="698738.OLEAN_C22650"/>
<accession>R4YN38</accession>
<name>R4YN38_OLEAN</name>